<keyword evidence="2" id="KW-1185">Reference proteome</keyword>
<dbReference type="OrthoDB" id="190426at2"/>
<proteinExistence type="predicted"/>
<evidence type="ECO:0000313" key="1">
    <source>
        <dbReference type="EMBL" id="OAB45909.1"/>
    </source>
</evidence>
<dbReference type="Pfam" id="PF13030">
    <property type="entry name" value="DUF3891"/>
    <property type="match status" value="1"/>
</dbReference>
<sequence length="260" mass="30967">MICREREEDWVMFDQHKHGLLAGEFAEVINSTRFRNGKRWEEALYAVKDHDRGWIYLDDNPFWNDTQDTPYTFMDFPVAVKLTFYSKGLDEIQLNSPYAALLCSMHFERLLVQANFEHPILTKYMEQEQERRKRIQIELGITDLTDNNELIYDLHVLKFCDDLSLYLCLNEPGVDKEHEFPWWRDGFPVSENFDCTEGEIIQAYWRNSNTVELSPFPFDRELTVELTCRIVSKKDIDKMGITEAYYTTKETHYSFHIQAK</sequence>
<evidence type="ECO:0000313" key="2">
    <source>
        <dbReference type="Proteomes" id="UP000076967"/>
    </source>
</evidence>
<gene>
    <name evidence="1" type="ORF">PGLA_00490</name>
</gene>
<name>A0A168NLH7_9BACL</name>
<dbReference type="EMBL" id="LVJH01000002">
    <property type="protein sequence ID" value="OAB45909.1"/>
    <property type="molecule type" value="Genomic_DNA"/>
</dbReference>
<dbReference type="STRING" id="494026.PGLA_00490"/>
<protein>
    <submittedName>
        <fullName evidence="1">Uncharacterized protein</fullName>
    </submittedName>
</protein>
<dbReference type="InterPro" id="IPR024992">
    <property type="entry name" value="DUF3891"/>
</dbReference>
<comment type="caution">
    <text evidence="1">The sequence shown here is derived from an EMBL/GenBank/DDBJ whole genome shotgun (WGS) entry which is preliminary data.</text>
</comment>
<dbReference type="RefSeq" id="WP_068527230.1">
    <property type="nucleotide sequence ID" value="NZ_LVJH01000002.1"/>
</dbReference>
<organism evidence="1 2">
    <name type="scientific">Paenibacillus glacialis</name>
    <dbReference type="NCBI Taxonomy" id="494026"/>
    <lineage>
        <taxon>Bacteria</taxon>
        <taxon>Bacillati</taxon>
        <taxon>Bacillota</taxon>
        <taxon>Bacilli</taxon>
        <taxon>Bacillales</taxon>
        <taxon>Paenibacillaceae</taxon>
        <taxon>Paenibacillus</taxon>
    </lineage>
</organism>
<reference evidence="1 2" key="1">
    <citation type="submission" date="2016-03" db="EMBL/GenBank/DDBJ databases">
        <title>Draft genome sequence of Paenibacillus glacialis DSM 22343.</title>
        <authorList>
            <person name="Shin S.-K."/>
            <person name="Yi H."/>
        </authorList>
    </citation>
    <scope>NUCLEOTIDE SEQUENCE [LARGE SCALE GENOMIC DNA]</scope>
    <source>
        <strain evidence="1 2">DSM 22343</strain>
    </source>
</reference>
<accession>A0A168NLH7</accession>
<dbReference type="AlphaFoldDB" id="A0A168NLH7"/>
<dbReference type="Proteomes" id="UP000076967">
    <property type="component" value="Unassembled WGS sequence"/>
</dbReference>